<evidence type="ECO:0000313" key="4">
    <source>
        <dbReference type="Proteomes" id="UP001138708"/>
    </source>
</evidence>
<dbReference type="RefSeq" id="WP_168041286.1">
    <property type="nucleotide sequence ID" value="NZ_JAAEDK010000044.1"/>
</dbReference>
<reference evidence="2 3" key="2">
    <citation type="submission" date="2020-02" db="EMBL/GenBank/DDBJ databases">
        <authorList>
            <person name="Sun Q."/>
            <person name="Inoue M."/>
        </authorList>
    </citation>
    <scope>NUCLEOTIDE SEQUENCE [LARGE SCALE GENOMIC DNA]</scope>
    <source>
        <strain evidence="2 3">KCTC 22478</strain>
    </source>
</reference>
<keyword evidence="3" id="KW-1185">Reference proteome</keyword>
<comment type="caution">
    <text evidence="1">The sequence shown here is derived from an EMBL/GenBank/DDBJ whole genome shotgun (WGS) entry which is preliminary data.</text>
</comment>
<dbReference type="AlphaFoldDB" id="A0A9X9WL97"/>
<name>A0A9X9WL97_9PROT</name>
<accession>A0A9X9WL97</accession>
<dbReference type="Proteomes" id="UP001138708">
    <property type="component" value="Unassembled WGS sequence"/>
</dbReference>
<reference evidence="1" key="3">
    <citation type="journal article" date="2021" name="Syst. Appl. Microbiol.">
        <title>Roseomonas hellenica sp. nov., isolated from roots of wild-growing Alkanna tinctoria.</title>
        <authorList>
            <person name="Rat A."/>
            <person name="Naranjo H.D."/>
            <person name="Lebbe L."/>
            <person name="Cnockaert M."/>
            <person name="Krigas N."/>
            <person name="Grigoriadou K."/>
            <person name="Maloupa E."/>
            <person name="Willems A."/>
        </authorList>
    </citation>
    <scope>NUCLEOTIDE SEQUENCE</scope>
    <source>
        <strain evidence="1">LMG 31161</strain>
    </source>
</reference>
<dbReference type="EMBL" id="JAAEDK010000044">
    <property type="protein sequence ID" value="MBR0661107.1"/>
    <property type="molecule type" value="Genomic_DNA"/>
</dbReference>
<sequence length="1054" mass="110842">MSRCLRLILAGTVLAAAGVTALAWRLEQGPMPIPWLAKRAEAVLNAAGGPTRLEIGGASVTWAGWREGHRSPLGLFLEQVRAVEPDGAVRAELPDAMISLSVTSLLRGQVALRALELRGLELRAIRAADGGFRLDLGTLGGQGGAAAESPPAAEGDGILLEMLADLMQPPTEGSPLGALQSLRLLDARLTVADAQLGRSWSAELGRLSMTRRQGGGVDLAGTGDFALGGETVPLRIGGMLEGAAFRGTAALTLPSIRPAALARAAPVLGALAALDAQASVTLAVRIEGLRIPSEAEARLRVGPGVIDLGARGRVPLQALEADAGLADGRLRLSSVVLRTAPPPGAAARAPTITGQAEARQTDAGWQAEATLRVDEVAFADLGHYWPSGIAHGAREWITENITAGRVRGGEWRIGLEGDPAGGRVAVTALEGSATAEDAEVHWLRPIPPAQHVRGVARFGREAIELEVGGGRQAGGAIGVRDGRIRFAFDTEPESAEITLQLDGSLPDVWTLLKHPRLHLFDTRPPPVPAIFGTLREARLQIAFPLISELPVERLRVSATGRASEVRVPRALLGKDLERGVFEFSADTEGLRINGTGVLAGIPLRIQQEADFRPGNANQVVAREVVTGRADARQIAGLGLDPRPFVEGQVGIDSRSETRRNGQTRVRLRTDFTQSRLAVDALSWAKPPGVTSAGEAMLILQNGTLQRIEGIRVTAPDALLRGTAGETRDNIPGRIEIQQAQFGRNRMTGEIFPPRSGSAGWQLALRGPVLDLAPVLAAPAPPPATAGEEGGGQSVSVEARFDRMLLREDRALTGVSASARVNGQGVVNAAEVRGRVDGGGTFEMRIAPEGGGRRFLLTSEDGGALLRAFGVLRTVQGGRLTVDATYPHSRAGAPLTGAAELENFAVRDAPALAKLLQAMTVYGVFEALSAQGLTFASLTAPFTLTRESLVLNDARAFSVSLGITAKGRIDRMRETIDMEGTIVPAYVFNSLLGRIPILGRVFSPERGGGLFAATYRMRGPLSDPNITVNPLAALTPGFLRGVFGLGQEGAPTTPR</sequence>
<dbReference type="EMBL" id="JAAVUP010000002">
    <property type="protein sequence ID" value="NKE17435.1"/>
    <property type="molecule type" value="Genomic_DNA"/>
</dbReference>
<evidence type="ECO:0000313" key="3">
    <source>
        <dbReference type="Proteomes" id="UP000746741"/>
    </source>
</evidence>
<evidence type="ECO:0000313" key="2">
    <source>
        <dbReference type="EMBL" id="NKE17435.1"/>
    </source>
</evidence>
<protein>
    <submittedName>
        <fullName evidence="1">AsmA-like C-terminal region-containing protein</fullName>
    </submittedName>
</protein>
<organism evidence="1 4">
    <name type="scientific">Neoroseomonas oryzicola</name>
    <dbReference type="NCBI Taxonomy" id="535904"/>
    <lineage>
        <taxon>Bacteria</taxon>
        <taxon>Pseudomonadati</taxon>
        <taxon>Pseudomonadota</taxon>
        <taxon>Alphaproteobacteria</taxon>
        <taxon>Acetobacterales</taxon>
        <taxon>Acetobacteraceae</taxon>
        <taxon>Neoroseomonas</taxon>
    </lineage>
</organism>
<evidence type="ECO:0000313" key="1">
    <source>
        <dbReference type="EMBL" id="MBR0661107.1"/>
    </source>
</evidence>
<dbReference type="Proteomes" id="UP000746741">
    <property type="component" value="Unassembled WGS sequence"/>
</dbReference>
<proteinExistence type="predicted"/>
<reference evidence="1" key="1">
    <citation type="submission" date="2020-01" db="EMBL/GenBank/DDBJ databases">
        <authorList>
            <person name="Rat A."/>
        </authorList>
    </citation>
    <scope>NUCLEOTIDE SEQUENCE</scope>
    <source>
        <strain evidence="1">LMG 31161</strain>
    </source>
</reference>
<gene>
    <name evidence="2" type="ORF">GWK15_10815</name>
    <name evidence="1" type="ORF">GXW75_17760</name>
</gene>